<organism evidence="1 2">
    <name type="scientific">Desulfosarcina ovata subsp. sediminis</name>
    <dbReference type="NCBI Taxonomy" id="885957"/>
    <lineage>
        <taxon>Bacteria</taxon>
        <taxon>Pseudomonadati</taxon>
        <taxon>Thermodesulfobacteriota</taxon>
        <taxon>Desulfobacteria</taxon>
        <taxon>Desulfobacterales</taxon>
        <taxon>Desulfosarcinaceae</taxon>
        <taxon>Desulfosarcina</taxon>
    </lineage>
</organism>
<reference evidence="1 2" key="1">
    <citation type="submission" date="2019-11" db="EMBL/GenBank/DDBJ databases">
        <title>Comparative genomics of hydrocarbon-degrading Desulfosarcina strains.</title>
        <authorList>
            <person name="Watanabe M."/>
            <person name="Kojima H."/>
            <person name="Fukui M."/>
        </authorList>
    </citation>
    <scope>NUCLEOTIDE SEQUENCE [LARGE SCALE GENOMIC DNA]</scope>
    <source>
        <strain evidence="1 2">28bB2T</strain>
    </source>
</reference>
<evidence type="ECO:0000313" key="2">
    <source>
        <dbReference type="Proteomes" id="UP000425960"/>
    </source>
</evidence>
<gene>
    <name evidence="1" type="ORF">DSCO28_66850</name>
</gene>
<sequence>MSYGCHAFFIEKGISWTLHALTALIEHMGVNHGGGYVFVSWEFLMILTVLPWRLRDLNHAYNVIEL</sequence>
<evidence type="ECO:0000313" key="1">
    <source>
        <dbReference type="EMBL" id="BBO86119.1"/>
    </source>
</evidence>
<proteinExistence type="predicted"/>
<protein>
    <submittedName>
        <fullName evidence="1">Uncharacterized protein</fullName>
    </submittedName>
</protein>
<accession>A0A5K8A0N7</accession>
<dbReference type="EMBL" id="AP021876">
    <property type="protein sequence ID" value="BBO86119.1"/>
    <property type="molecule type" value="Genomic_DNA"/>
</dbReference>
<dbReference type="Proteomes" id="UP000425960">
    <property type="component" value="Chromosome"/>
</dbReference>
<name>A0A5K8A0N7_9BACT</name>
<dbReference type="KEGG" id="dov:DSCO28_66850"/>
<dbReference type="AlphaFoldDB" id="A0A5K8A0N7"/>